<feature type="chain" id="PRO_5019449471" description="Lipoprotein" evidence="2">
    <location>
        <begin position="23"/>
        <end position="154"/>
    </location>
</feature>
<dbReference type="Proteomes" id="UP000269265">
    <property type="component" value="Unassembled WGS sequence"/>
</dbReference>
<feature type="compositionally biased region" description="Low complexity" evidence="1">
    <location>
        <begin position="50"/>
        <end position="64"/>
    </location>
</feature>
<keyword evidence="2" id="KW-0732">Signal</keyword>
<evidence type="ECO:0008006" key="5">
    <source>
        <dbReference type="Google" id="ProtNLM"/>
    </source>
</evidence>
<comment type="caution">
    <text evidence="3">The sequence shown here is derived from an EMBL/GenBank/DDBJ whole genome shotgun (WGS) entry which is preliminary data.</text>
</comment>
<gene>
    <name evidence="3" type="ORF">EIP75_11820</name>
</gene>
<accession>A0A426VAV2</accession>
<keyword evidence="4" id="KW-1185">Reference proteome</keyword>
<evidence type="ECO:0000313" key="4">
    <source>
        <dbReference type="Proteomes" id="UP000269265"/>
    </source>
</evidence>
<proteinExistence type="predicted"/>
<evidence type="ECO:0000256" key="1">
    <source>
        <dbReference type="SAM" id="MobiDB-lite"/>
    </source>
</evidence>
<name>A0A426VAV2_9BURK</name>
<sequence length="154" mass="16435">MASRTRITAFTPCCLAALLALGACSKGVDEIKAPVPESREHTLNPLGEQASSASAASNSSSASAPTDRWTGQWNGPEGTFLRLSGGQGRYDITIQDLDGPRQYTGRAVGDHIAFERQGNTETLRATDGRATGMKWLDGKRDCLTVRAGEGYCRD</sequence>
<organism evidence="3 4">
    <name type="scientific">Aquabacterium soli</name>
    <dbReference type="NCBI Taxonomy" id="2493092"/>
    <lineage>
        <taxon>Bacteria</taxon>
        <taxon>Pseudomonadati</taxon>
        <taxon>Pseudomonadota</taxon>
        <taxon>Betaproteobacteria</taxon>
        <taxon>Burkholderiales</taxon>
        <taxon>Aquabacterium</taxon>
    </lineage>
</organism>
<evidence type="ECO:0000256" key="2">
    <source>
        <dbReference type="SAM" id="SignalP"/>
    </source>
</evidence>
<dbReference type="RefSeq" id="WP_125243473.1">
    <property type="nucleotide sequence ID" value="NZ_RSED01000008.1"/>
</dbReference>
<dbReference type="PROSITE" id="PS51257">
    <property type="entry name" value="PROKAR_LIPOPROTEIN"/>
    <property type="match status" value="1"/>
</dbReference>
<dbReference type="AlphaFoldDB" id="A0A426VAV2"/>
<reference evidence="3 4" key="1">
    <citation type="submission" date="2018-12" db="EMBL/GenBank/DDBJ databases">
        <title>The whole draft genome of Aquabacterium sp. SJQ9.</title>
        <authorList>
            <person name="Sun L."/>
            <person name="Gao X."/>
            <person name="Chen W."/>
            <person name="Huang K."/>
        </authorList>
    </citation>
    <scope>NUCLEOTIDE SEQUENCE [LARGE SCALE GENOMIC DNA]</scope>
    <source>
        <strain evidence="3 4">SJQ9</strain>
    </source>
</reference>
<dbReference type="EMBL" id="RSED01000008">
    <property type="protein sequence ID" value="RRS04069.1"/>
    <property type="molecule type" value="Genomic_DNA"/>
</dbReference>
<protein>
    <recommendedName>
        <fullName evidence="5">Lipoprotein</fullName>
    </recommendedName>
</protein>
<feature type="signal peptide" evidence="2">
    <location>
        <begin position="1"/>
        <end position="22"/>
    </location>
</feature>
<feature type="region of interest" description="Disordered" evidence="1">
    <location>
        <begin position="40"/>
        <end position="76"/>
    </location>
</feature>
<dbReference type="OrthoDB" id="6985970at2"/>
<evidence type="ECO:0000313" key="3">
    <source>
        <dbReference type="EMBL" id="RRS04069.1"/>
    </source>
</evidence>